<feature type="non-terminal residue" evidence="2">
    <location>
        <position position="1"/>
    </location>
</feature>
<feature type="chain" id="PRO_5027122322" evidence="1">
    <location>
        <begin position="36"/>
        <end position="94"/>
    </location>
</feature>
<comment type="caution">
    <text evidence="2">The sequence shown here is derived from an EMBL/GenBank/DDBJ whole genome shotgun (WGS) entry which is preliminary data.</text>
</comment>
<evidence type="ECO:0000256" key="1">
    <source>
        <dbReference type="SAM" id="SignalP"/>
    </source>
</evidence>
<evidence type="ECO:0000313" key="3">
    <source>
        <dbReference type="Proteomes" id="UP000502823"/>
    </source>
</evidence>
<feature type="non-terminal residue" evidence="2">
    <location>
        <position position="94"/>
    </location>
</feature>
<feature type="signal peptide" evidence="1">
    <location>
        <begin position="1"/>
        <end position="35"/>
    </location>
</feature>
<organism evidence="2 3">
    <name type="scientific">Coptotermes formosanus</name>
    <name type="common">Formosan subterranean termite</name>
    <dbReference type="NCBI Taxonomy" id="36987"/>
    <lineage>
        <taxon>Eukaryota</taxon>
        <taxon>Metazoa</taxon>
        <taxon>Ecdysozoa</taxon>
        <taxon>Arthropoda</taxon>
        <taxon>Hexapoda</taxon>
        <taxon>Insecta</taxon>
        <taxon>Pterygota</taxon>
        <taxon>Neoptera</taxon>
        <taxon>Polyneoptera</taxon>
        <taxon>Dictyoptera</taxon>
        <taxon>Blattodea</taxon>
        <taxon>Blattoidea</taxon>
        <taxon>Termitoidae</taxon>
        <taxon>Rhinotermitidae</taxon>
        <taxon>Coptotermes</taxon>
    </lineage>
</organism>
<dbReference type="AlphaFoldDB" id="A0A6L2PIQ6"/>
<dbReference type="InParanoid" id="A0A6L2PIQ6"/>
<sequence length="94" mass="10287">SAQLRSALILFPALPVLLATAVLLVLAACPSGISADDTGNFFLKASKSVPRIGRRSEYDTYLKTPKNVPRIGRRRDMAPLVSIRERRVKLPVGE</sequence>
<keyword evidence="1" id="KW-0732">Signal</keyword>
<keyword evidence="3" id="KW-1185">Reference proteome</keyword>
<dbReference type="Proteomes" id="UP000502823">
    <property type="component" value="Unassembled WGS sequence"/>
</dbReference>
<gene>
    <name evidence="2" type="ORF">Cfor_09287</name>
</gene>
<reference evidence="3" key="1">
    <citation type="submission" date="2020-01" db="EMBL/GenBank/DDBJ databases">
        <title>Draft genome sequence of the Termite Coptotermes fromosanus.</title>
        <authorList>
            <person name="Itakura S."/>
            <person name="Yosikawa Y."/>
            <person name="Umezawa K."/>
        </authorList>
    </citation>
    <scope>NUCLEOTIDE SEQUENCE [LARGE SCALE GENOMIC DNA]</scope>
</reference>
<dbReference type="OrthoDB" id="6339926at2759"/>
<proteinExistence type="predicted"/>
<protein>
    <submittedName>
        <fullName evidence="2">Uncharacterized protein</fullName>
    </submittedName>
</protein>
<dbReference type="EMBL" id="BLKM01008025">
    <property type="protein sequence ID" value="GFG32286.1"/>
    <property type="molecule type" value="Genomic_DNA"/>
</dbReference>
<evidence type="ECO:0000313" key="2">
    <source>
        <dbReference type="EMBL" id="GFG32286.1"/>
    </source>
</evidence>
<accession>A0A6L2PIQ6</accession>
<name>A0A6L2PIQ6_COPFO</name>